<feature type="compositionally biased region" description="Low complexity" evidence="1">
    <location>
        <begin position="433"/>
        <end position="445"/>
    </location>
</feature>
<feature type="compositionally biased region" description="Gly residues" evidence="1">
    <location>
        <begin position="624"/>
        <end position="635"/>
    </location>
</feature>
<accession>A0A1B1E7S4</accession>
<protein>
    <submittedName>
        <fullName evidence="2">Uncharacterized protein</fullName>
    </submittedName>
</protein>
<feature type="compositionally biased region" description="Basic and acidic residues" evidence="1">
    <location>
        <begin position="467"/>
        <end position="500"/>
    </location>
</feature>
<dbReference type="GeneID" id="30912016"/>
<dbReference type="RefSeq" id="XP_019917685.1">
    <property type="nucleotide sequence ID" value="XM_020062062.1"/>
</dbReference>
<feature type="compositionally biased region" description="Acidic residues" evidence="1">
    <location>
        <begin position="446"/>
        <end position="466"/>
    </location>
</feature>
<evidence type="ECO:0000256" key="1">
    <source>
        <dbReference type="SAM" id="MobiDB-lite"/>
    </source>
</evidence>
<feature type="compositionally biased region" description="Basic and acidic residues" evidence="1">
    <location>
        <begin position="751"/>
        <end position="767"/>
    </location>
</feature>
<dbReference type="EMBL" id="CP016252">
    <property type="protein sequence ID" value="ANQ10990.1"/>
    <property type="molecule type" value="Genomic_DNA"/>
</dbReference>
<feature type="compositionally biased region" description="Basic and acidic residues" evidence="1">
    <location>
        <begin position="398"/>
        <end position="432"/>
    </location>
</feature>
<feature type="compositionally biased region" description="Polar residues" evidence="1">
    <location>
        <begin position="204"/>
        <end position="216"/>
    </location>
</feature>
<proteinExistence type="predicted"/>
<feature type="region of interest" description="Disordered" evidence="1">
    <location>
        <begin position="324"/>
        <end position="813"/>
    </location>
</feature>
<feature type="compositionally biased region" description="Basic and acidic residues" evidence="1">
    <location>
        <begin position="721"/>
        <end position="738"/>
    </location>
</feature>
<feature type="compositionally biased region" description="Basic and acidic residues" evidence="1">
    <location>
        <begin position="597"/>
        <end position="610"/>
    </location>
</feature>
<reference evidence="3" key="1">
    <citation type="submission" date="2016-06" db="EMBL/GenBank/DDBJ databases">
        <title>First high quality genome sequence of Plasmodium coatneyi using continuous long reads from single molecule, real-time sequencing.</title>
        <authorList>
            <person name="Chien J.-T."/>
            <person name="Pakala S.B."/>
            <person name="Geraldo J.A."/>
            <person name="Lapp S.A."/>
            <person name="Barnwell J.W."/>
            <person name="Kissinger J.C."/>
            <person name="Galinski M.R."/>
            <person name="Humphrey J.C."/>
        </authorList>
    </citation>
    <scope>NUCLEOTIDE SEQUENCE [LARGE SCALE GENOMIC DNA]</scope>
    <source>
        <strain evidence="3">Hackeri</strain>
    </source>
</reference>
<name>A0A1B1E7S4_9APIC</name>
<organism evidence="2 3">
    <name type="scientific">Plasmodium coatneyi</name>
    <dbReference type="NCBI Taxonomy" id="208452"/>
    <lineage>
        <taxon>Eukaryota</taxon>
        <taxon>Sar</taxon>
        <taxon>Alveolata</taxon>
        <taxon>Apicomplexa</taxon>
        <taxon>Aconoidasida</taxon>
        <taxon>Haemosporida</taxon>
        <taxon>Plasmodiidae</taxon>
        <taxon>Plasmodium</taxon>
    </lineage>
</organism>
<feature type="compositionally biased region" description="Low complexity" evidence="1">
    <location>
        <begin position="692"/>
        <end position="713"/>
    </location>
</feature>
<feature type="compositionally biased region" description="Polar residues" evidence="1">
    <location>
        <begin position="636"/>
        <end position="655"/>
    </location>
</feature>
<dbReference type="VEuPathDB" id="PlasmoDB:PCOAH_00052820"/>
<gene>
    <name evidence="2" type="ORF">PCOAH_00052820</name>
</gene>
<keyword evidence="3" id="KW-1185">Reference proteome</keyword>
<feature type="compositionally biased region" description="Basic and acidic residues" evidence="1">
    <location>
        <begin position="566"/>
        <end position="586"/>
    </location>
</feature>
<dbReference type="OrthoDB" id="372279at2759"/>
<dbReference type="Proteomes" id="UP000092716">
    <property type="component" value="Chromosome 14"/>
</dbReference>
<feature type="compositionally biased region" description="Basic and acidic residues" evidence="1">
    <location>
        <begin position="660"/>
        <end position="683"/>
    </location>
</feature>
<evidence type="ECO:0000313" key="2">
    <source>
        <dbReference type="EMBL" id="ANQ10990.1"/>
    </source>
</evidence>
<feature type="region of interest" description="Disordered" evidence="1">
    <location>
        <begin position="256"/>
        <end position="309"/>
    </location>
</feature>
<sequence>MQNSTIRKYNFQDHEKYSKSLSDIFSSIVNDKCGFFFIFNAVFFTNLKNFYYFVDIINVLNYLGNGKIITKGGTPVERDILIYEQIASFVENCYYCFIDDVDNGSNCCAFDEGYPSEKSTKLTHTRINSAKVEKIKNKLKALKREKSHEELLFLSMNECNKKIFQQFSKIPDLFLDMTEISEYSRSDPSKGKYSPSDYAPSEIIQPQSSNDLSKNSLGRKNTLLLYNQSDYAKSGTYEDSRSGSLHILKNSISVKSEGHPFGGGSHINNSHSPPKGDTEPNGKMPSLDGYPNQQSNKLDNPNEPPQKGYIKNFFANLFKNGQTIKHPKTSSLPAGEERNIPPEGCLPKLEVNEKTPDEINADDTERDNQGKVPETNHLLQIGITENGTPRVGSNPEGDAAKSEEDEREAEKSEDSHLEEECSSDKEPSEHSGEQSSASSSQSQSSAEEEDSKSDGADDELAEVEPLSEDKTEQDPKASPDMTEERDIQQNDGKENYHPLCDDENSDGAMEERSLEEIPLLPPQTDMSQVKQTENHDGEEVAAALGDNSHEQNSLECNEMEENTIQDEVKDDGKNELDTFKEEETKPEIFSQSLGETDGLHKCQSENEDKLVNTAEGGVSPGKVQNGGGATEGGQPGSSNPNGEAEVSAQNGTGMVTISGEGEHEMDPPDELDERKSEHDDAEKACAGVSGKGEAASNGGEEASSEGEASSNEEVSSEEDQKEEHGSTESPKKKQRTEEGQNEDLNGQVNQSEKEDNANTPESDHSISSDEESDDEGEEEVDEVDDSEEEKEMDEDESAEEEEEDDEAGNETDDDQIVHLLKSSNRGNPDKGWYAEYLRNLLRCDKKCTVENHAEEKDLFLSKVKKLSNLVKYKKFKEKYTKKWEEKIALFKCNKLRRAYKIFLVIIFSIVKEIKELKKELKDMSQFVFINSGIENYLNENNISTVRRNKGSGVGANRFDDYQTPKRKQMGKKKKKKKYISYVPLQNYHILFQSIKEIFNEQNAQDKLANISYYIELDKYIPHYCSLFFRQFKIKKQVLSHIQSLYSNSVPTVQCVNMFISCLNYNYSNVLKKKFVFQSELNNSYLAKLPCVYCCDVQIVRHVDFLKLKETCHRIIKQKKIHQLFVDHLSSSLLDESYFIVPFFTSYGKFLIVIKSNRSENPESSSTDVLQNKNCITYDILISSFVFPNGSSFQAIVHLSYVFINTLRDFFKTRNSDENIPEISFLSLPHVDKQHLLHHEIESAANRADIILNVLFLLESFFNNTKKMKPPAQFNQGLRFLYIIRLLEFFHQKGNL</sequence>
<feature type="compositionally biased region" description="Acidic residues" evidence="1">
    <location>
        <begin position="768"/>
        <end position="813"/>
    </location>
</feature>
<evidence type="ECO:0000313" key="3">
    <source>
        <dbReference type="Proteomes" id="UP000092716"/>
    </source>
</evidence>
<dbReference type="KEGG" id="pcot:PCOAH_00052820"/>
<feature type="region of interest" description="Disordered" evidence="1">
    <location>
        <begin position="184"/>
        <end position="216"/>
    </location>
</feature>